<comment type="caution">
    <text evidence="1">The sequence shown here is derived from an EMBL/GenBank/DDBJ whole genome shotgun (WGS) entry which is preliminary data.</text>
</comment>
<accession>A0A845MER1</accession>
<dbReference type="EMBL" id="WTVA01000001">
    <property type="protein sequence ID" value="MZR21524.1"/>
    <property type="molecule type" value="Genomic_DNA"/>
</dbReference>
<name>A0A845MER1_9PROT</name>
<dbReference type="AlphaFoldDB" id="A0A845MER1"/>
<dbReference type="Pfam" id="PF14337">
    <property type="entry name" value="Abi_alpha"/>
    <property type="match status" value="1"/>
</dbReference>
<dbReference type="OrthoDB" id="1347735at2"/>
<evidence type="ECO:0000313" key="2">
    <source>
        <dbReference type="Proteomes" id="UP000445696"/>
    </source>
</evidence>
<dbReference type="Proteomes" id="UP000445696">
    <property type="component" value="Unassembled WGS sequence"/>
</dbReference>
<protein>
    <submittedName>
        <fullName evidence="1">DUF4393 domain-containing protein</fullName>
    </submittedName>
</protein>
<dbReference type="RefSeq" id="WP_161337912.1">
    <property type="nucleotide sequence ID" value="NZ_JBHSDG010000002.1"/>
</dbReference>
<proteinExistence type="predicted"/>
<reference evidence="1 2" key="1">
    <citation type="journal article" date="2014" name="Int. J. Syst. Evol. Microbiol.">
        <title>Sneathiella chungangensis sp. nov., isolated from a marine sand, and emended description of the genus Sneathiella.</title>
        <authorList>
            <person name="Siamphan C."/>
            <person name="Kim H."/>
            <person name="Lee J.S."/>
            <person name="Kim W."/>
        </authorList>
    </citation>
    <scope>NUCLEOTIDE SEQUENCE [LARGE SCALE GENOMIC DNA]</scope>
    <source>
        <strain evidence="1 2">KCTC 32476</strain>
    </source>
</reference>
<gene>
    <name evidence="1" type="ORF">GQF03_04215</name>
</gene>
<dbReference type="Gene3D" id="3.30.110.190">
    <property type="match status" value="1"/>
</dbReference>
<dbReference type="InterPro" id="IPR025506">
    <property type="entry name" value="Abi_alpha"/>
</dbReference>
<organism evidence="1 2">
    <name type="scientific">Sneathiella chungangensis</name>
    <dbReference type="NCBI Taxonomy" id="1418234"/>
    <lineage>
        <taxon>Bacteria</taxon>
        <taxon>Pseudomonadati</taxon>
        <taxon>Pseudomonadota</taxon>
        <taxon>Alphaproteobacteria</taxon>
        <taxon>Sneathiellales</taxon>
        <taxon>Sneathiellaceae</taxon>
        <taxon>Sneathiella</taxon>
    </lineage>
</organism>
<sequence>MEDEESKSSQVKDVAEAVAAVAKAVPIYEDAIQPGAKQIGKSLELVGKTVNVALAPLRAIVWGYEQFEVFLNKDVAEKLKNTPEESIITPKINVAGPLLEALRYSAEEQGLREMFANLLANAMDKNTSSTAHPSFVEILKQLTPDEAKLMKYFAKKGIIPKLNFYSRSGTTKENFLSHRNFTLAGYEADCSFPHLINTYLDNLSRLGLLEIFDDIRVRIYDDYIPLLESKQWTDWEKQAENAKRIVEPRRGSIRTSEFGELFCKACVIDKASQSPSTVP</sequence>
<keyword evidence="2" id="KW-1185">Reference proteome</keyword>
<evidence type="ECO:0000313" key="1">
    <source>
        <dbReference type="EMBL" id="MZR21524.1"/>
    </source>
</evidence>